<keyword evidence="4" id="KW-1185">Reference proteome</keyword>
<accession>A0A0D2H8L4</accession>
<evidence type="ECO:0000313" key="4">
    <source>
        <dbReference type="Proteomes" id="UP000053789"/>
    </source>
</evidence>
<organism evidence="3 4">
    <name type="scientific">Cladophialophora bantiana (strain ATCC 10958 / CBS 173.52 / CDC B-1940 / NIH 8579)</name>
    <name type="common">Xylohypha bantiana</name>
    <dbReference type="NCBI Taxonomy" id="1442370"/>
    <lineage>
        <taxon>Eukaryota</taxon>
        <taxon>Fungi</taxon>
        <taxon>Dikarya</taxon>
        <taxon>Ascomycota</taxon>
        <taxon>Pezizomycotina</taxon>
        <taxon>Eurotiomycetes</taxon>
        <taxon>Chaetothyriomycetidae</taxon>
        <taxon>Chaetothyriales</taxon>
        <taxon>Herpotrichiellaceae</taxon>
        <taxon>Cladophialophora</taxon>
    </lineage>
</organism>
<evidence type="ECO:0000256" key="2">
    <source>
        <dbReference type="SAM" id="SignalP"/>
    </source>
</evidence>
<feature type="compositionally biased region" description="Basic and acidic residues" evidence="1">
    <location>
        <begin position="29"/>
        <end position="53"/>
    </location>
</feature>
<gene>
    <name evidence="3" type="ORF">Z519_09724</name>
</gene>
<dbReference type="AlphaFoldDB" id="A0A0D2H8L4"/>
<sequence length="120" mass="13255">MHALSNFILIALTAHTFIPDLHRDSVLASRKDRSYRQDGEVDKHQPPSRDDSMRPISIELELEKRSGSSAAAAGMTVSLNTPNVVRSFLNPAAKTPTNRQPEVVIVLRNNMAPKPSLVGW</sequence>
<keyword evidence="2" id="KW-0732">Signal</keyword>
<dbReference type="RefSeq" id="XP_016616237.1">
    <property type="nucleotide sequence ID" value="XM_016767445.1"/>
</dbReference>
<dbReference type="VEuPathDB" id="FungiDB:Z519_09724"/>
<dbReference type="Proteomes" id="UP000053789">
    <property type="component" value="Unassembled WGS sequence"/>
</dbReference>
<proteinExistence type="predicted"/>
<evidence type="ECO:0000313" key="3">
    <source>
        <dbReference type="EMBL" id="KIW89568.1"/>
    </source>
</evidence>
<feature type="chain" id="PRO_5002259319" evidence="2">
    <location>
        <begin position="17"/>
        <end position="120"/>
    </location>
</feature>
<dbReference type="HOGENOM" id="CLU_2049425_0_0_1"/>
<name>A0A0D2H8L4_CLAB1</name>
<evidence type="ECO:0000256" key="1">
    <source>
        <dbReference type="SAM" id="MobiDB-lite"/>
    </source>
</evidence>
<feature type="signal peptide" evidence="2">
    <location>
        <begin position="1"/>
        <end position="16"/>
    </location>
</feature>
<dbReference type="GeneID" id="27702652"/>
<dbReference type="EMBL" id="KN846995">
    <property type="protein sequence ID" value="KIW89568.1"/>
    <property type="molecule type" value="Genomic_DNA"/>
</dbReference>
<reference evidence="3" key="1">
    <citation type="submission" date="2015-01" db="EMBL/GenBank/DDBJ databases">
        <title>The Genome Sequence of Cladophialophora bantiana CBS 173.52.</title>
        <authorList>
            <consortium name="The Broad Institute Genomics Platform"/>
            <person name="Cuomo C."/>
            <person name="de Hoog S."/>
            <person name="Gorbushina A."/>
            <person name="Stielow B."/>
            <person name="Teixiera M."/>
            <person name="Abouelleil A."/>
            <person name="Chapman S.B."/>
            <person name="Priest M."/>
            <person name="Young S.K."/>
            <person name="Wortman J."/>
            <person name="Nusbaum C."/>
            <person name="Birren B."/>
        </authorList>
    </citation>
    <scope>NUCLEOTIDE SEQUENCE [LARGE SCALE GENOMIC DNA]</scope>
    <source>
        <strain evidence="3">CBS 173.52</strain>
    </source>
</reference>
<feature type="region of interest" description="Disordered" evidence="1">
    <location>
        <begin position="29"/>
        <end position="55"/>
    </location>
</feature>
<protein>
    <submittedName>
        <fullName evidence="3">Uncharacterized protein</fullName>
    </submittedName>
</protein>